<protein>
    <submittedName>
        <fullName evidence="5">Uncharacterized protein</fullName>
    </submittedName>
</protein>
<organism evidence="5 6">
    <name type="scientific">Paenibacillus ferrarius</name>
    <dbReference type="NCBI Taxonomy" id="1469647"/>
    <lineage>
        <taxon>Bacteria</taxon>
        <taxon>Bacillati</taxon>
        <taxon>Bacillota</taxon>
        <taxon>Bacilli</taxon>
        <taxon>Bacillales</taxon>
        <taxon>Paenibacillaceae</taxon>
        <taxon>Paenibacillus</taxon>
    </lineage>
</organism>
<dbReference type="Pfam" id="PF03050">
    <property type="entry name" value="DDE_Tnp_IS66"/>
    <property type="match status" value="1"/>
</dbReference>
<dbReference type="NCBIfam" id="NF033517">
    <property type="entry name" value="transpos_IS66"/>
    <property type="match status" value="1"/>
</dbReference>
<dbReference type="InterPro" id="IPR024474">
    <property type="entry name" value="Znf_dom_IS66"/>
</dbReference>
<evidence type="ECO:0000313" key="5">
    <source>
        <dbReference type="EMBL" id="OPH53171.1"/>
    </source>
</evidence>
<dbReference type="InterPro" id="IPR045618">
    <property type="entry name" value="DUF6444"/>
</dbReference>
<gene>
    <name evidence="5" type="ORF">BC351_32380</name>
</gene>
<evidence type="ECO:0000256" key="1">
    <source>
        <dbReference type="SAM" id="MobiDB-lite"/>
    </source>
</evidence>
<evidence type="ECO:0000259" key="4">
    <source>
        <dbReference type="Pfam" id="PF20042"/>
    </source>
</evidence>
<reference evidence="6" key="1">
    <citation type="submission" date="2016-07" db="EMBL/GenBank/DDBJ databases">
        <authorList>
            <person name="Florea S."/>
            <person name="Webb J.S."/>
            <person name="Jaromczyk J."/>
            <person name="Schardl C.L."/>
        </authorList>
    </citation>
    <scope>NUCLEOTIDE SEQUENCE [LARGE SCALE GENOMIC DNA]</scope>
    <source>
        <strain evidence="6">CY1</strain>
    </source>
</reference>
<keyword evidence="6" id="KW-1185">Reference proteome</keyword>
<evidence type="ECO:0000259" key="3">
    <source>
        <dbReference type="Pfam" id="PF13005"/>
    </source>
</evidence>
<dbReference type="PANTHER" id="PTHR33678:SF1">
    <property type="entry name" value="BLL1576 PROTEIN"/>
    <property type="match status" value="1"/>
</dbReference>
<dbReference type="InterPro" id="IPR052344">
    <property type="entry name" value="Transposase-related"/>
</dbReference>
<dbReference type="InterPro" id="IPR004291">
    <property type="entry name" value="Transposase_IS66_central"/>
</dbReference>
<dbReference type="PANTHER" id="PTHR33678">
    <property type="entry name" value="BLL1576 PROTEIN"/>
    <property type="match status" value="1"/>
</dbReference>
<accession>A0A1V4HF47</accession>
<dbReference type="Pfam" id="PF20042">
    <property type="entry name" value="DUF6444"/>
    <property type="match status" value="1"/>
</dbReference>
<dbReference type="Pfam" id="PF13005">
    <property type="entry name" value="zf-IS66"/>
    <property type="match status" value="1"/>
</dbReference>
<comment type="caution">
    <text evidence="5">The sequence shown here is derived from an EMBL/GenBank/DDBJ whole genome shotgun (WGS) entry which is preliminary data.</text>
</comment>
<dbReference type="AlphaFoldDB" id="A0A1V4HF47"/>
<evidence type="ECO:0000259" key="2">
    <source>
        <dbReference type="Pfam" id="PF03050"/>
    </source>
</evidence>
<feature type="domain" description="Transposase IS66 central" evidence="2">
    <location>
        <begin position="188"/>
        <end position="467"/>
    </location>
</feature>
<feature type="non-terminal residue" evidence="5">
    <location>
        <position position="494"/>
    </location>
</feature>
<sequence>MVTTQHLIQILKFGLIDSNQYFRVNEVRGIMNIEEIDRIMLSDLASIKSLILSLVAKVEHLENENKELKRQLGQNSQNSNWPPSSDLKREPKNHRKSGGKKGGPVGHKGHTLSCIDDPTTTIIHPVLVCENCAVSLEDVACLGYERRQVFDIPVPVMEVTEHRAEKKKCPCCHTLQKGIFPKGVHARAQYGERFTAVAAYLHTHQMLPLARTTDLLHVLTGCRPSQATLLSSIRKMAESLLPYEEVIRHNLLASPVIHADETGVHVDKEGHWVHVNSTKNWTLLGVHSSRGTAGMKSLNVLPSYTGTVIHDFYGPYFKQDKDFTFKHALCNAHLSRECKGIEEYDGHRWASAMLTLLHTSWSITRKTRKLGRPLTETAIGNYERRYEMILEMGKVELEKEPLLQSGRRGKPRKSKAANLWARFRDHKESILGYLRDANIPFDNNQAERDLRMIAVKRKISGCFRSETTPGFFATIRSFISTLIKQNHPILTSLK</sequence>
<dbReference type="STRING" id="1469647.BC351_32380"/>
<proteinExistence type="predicted"/>
<name>A0A1V4HF47_9BACL</name>
<feature type="region of interest" description="Disordered" evidence="1">
    <location>
        <begin position="69"/>
        <end position="109"/>
    </location>
</feature>
<evidence type="ECO:0000313" key="6">
    <source>
        <dbReference type="Proteomes" id="UP000190626"/>
    </source>
</evidence>
<feature type="compositionally biased region" description="Low complexity" evidence="1">
    <location>
        <begin position="74"/>
        <end position="85"/>
    </location>
</feature>
<dbReference type="Proteomes" id="UP000190626">
    <property type="component" value="Unassembled WGS sequence"/>
</dbReference>
<dbReference type="EMBL" id="MBTG01000024">
    <property type="protein sequence ID" value="OPH53171.1"/>
    <property type="molecule type" value="Genomic_DNA"/>
</dbReference>
<feature type="domain" description="DUF6444" evidence="4">
    <location>
        <begin position="48"/>
        <end position="111"/>
    </location>
</feature>
<feature type="domain" description="Transposase IS66 zinc-finger binding" evidence="3">
    <location>
        <begin position="128"/>
        <end position="173"/>
    </location>
</feature>